<name>A0A4Y2CMR2_ARAVE</name>
<feature type="region of interest" description="Disordered" evidence="1">
    <location>
        <begin position="61"/>
        <end position="93"/>
    </location>
</feature>
<protein>
    <submittedName>
        <fullName evidence="2">Uncharacterized protein</fullName>
    </submittedName>
</protein>
<evidence type="ECO:0000256" key="1">
    <source>
        <dbReference type="SAM" id="MobiDB-lite"/>
    </source>
</evidence>
<comment type="caution">
    <text evidence="2">The sequence shown here is derived from an EMBL/GenBank/DDBJ whole genome shotgun (WGS) entry which is preliminary data.</text>
</comment>
<reference evidence="2 3" key="1">
    <citation type="journal article" date="2019" name="Sci. Rep.">
        <title>Orb-weaving spider Araneus ventricosus genome elucidates the spidroin gene catalogue.</title>
        <authorList>
            <person name="Kono N."/>
            <person name="Nakamura H."/>
            <person name="Ohtoshi R."/>
            <person name="Moran D.A.P."/>
            <person name="Shinohara A."/>
            <person name="Yoshida Y."/>
            <person name="Fujiwara M."/>
            <person name="Mori M."/>
            <person name="Tomita M."/>
            <person name="Arakawa K."/>
        </authorList>
    </citation>
    <scope>NUCLEOTIDE SEQUENCE [LARGE SCALE GENOMIC DNA]</scope>
</reference>
<proteinExistence type="predicted"/>
<dbReference type="AlphaFoldDB" id="A0A4Y2CMR2"/>
<gene>
    <name evidence="2" type="ORF">AVEN_181613_1</name>
</gene>
<organism evidence="2 3">
    <name type="scientific">Araneus ventricosus</name>
    <name type="common">Orbweaver spider</name>
    <name type="synonym">Epeira ventricosa</name>
    <dbReference type="NCBI Taxonomy" id="182803"/>
    <lineage>
        <taxon>Eukaryota</taxon>
        <taxon>Metazoa</taxon>
        <taxon>Ecdysozoa</taxon>
        <taxon>Arthropoda</taxon>
        <taxon>Chelicerata</taxon>
        <taxon>Arachnida</taxon>
        <taxon>Araneae</taxon>
        <taxon>Araneomorphae</taxon>
        <taxon>Entelegynae</taxon>
        <taxon>Araneoidea</taxon>
        <taxon>Araneidae</taxon>
        <taxon>Araneus</taxon>
    </lineage>
</organism>
<feature type="region of interest" description="Disordered" evidence="1">
    <location>
        <begin position="1"/>
        <end position="21"/>
    </location>
</feature>
<dbReference type="Proteomes" id="UP000499080">
    <property type="component" value="Unassembled WGS sequence"/>
</dbReference>
<dbReference type="EMBL" id="BGPR01000213">
    <property type="protein sequence ID" value="GBM05224.1"/>
    <property type="molecule type" value="Genomic_DNA"/>
</dbReference>
<accession>A0A4Y2CMR2</accession>
<sequence>MPRTTPELAPPSPSFRTIPAGDAWPTTYDLTCNRPDIQRISGESRIRVEGDEASLLIRSAAGMECRQRMPGDEPPAPLSREHPQPGGTPDETVLLLTSPHLCSDQANNNFDFAYPKWSSAYPQGYAYHRLGTWSSPEVPKLWYAYPRGYVVEPVKDTRKQRW</sequence>
<evidence type="ECO:0000313" key="2">
    <source>
        <dbReference type="EMBL" id="GBM05224.1"/>
    </source>
</evidence>
<keyword evidence="3" id="KW-1185">Reference proteome</keyword>
<evidence type="ECO:0000313" key="3">
    <source>
        <dbReference type="Proteomes" id="UP000499080"/>
    </source>
</evidence>